<evidence type="ECO:0000313" key="2">
    <source>
        <dbReference type="WBParaSite" id="Hba_19334"/>
    </source>
</evidence>
<evidence type="ECO:0000313" key="1">
    <source>
        <dbReference type="Proteomes" id="UP000095283"/>
    </source>
</evidence>
<keyword evidence="1" id="KW-1185">Reference proteome</keyword>
<dbReference type="InterPro" id="IPR002603">
    <property type="entry name" value="ET_repeat"/>
</dbReference>
<protein>
    <submittedName>
        <fullName evidence="2">SCP domain-containing protein</fullName>
    </submittedName>
</protein>
<dbReference type="AlphaFoldDB" id="A0A1I7XPD1"/>
<dbReference type="Pfam" id="PF01684">
    <property type="entry name" value="ET"/>
    <property type="match status" value="1"/>
</dbReference>
<proteinExistence type="predicted"/>
<reference evidence="2" key="1">
    <citation type="submission" date="2016-11" db="UniProtKB">
        <authorList>
            <consortium name="WormBaseParasite"/>
        </authorList>
    </citation>
    <scope>IDENTIFICATION</scope>
</reference>
<dbReference type="WBParaSite" id="Hba_19334">
    <property type="protein sequence ID" value="Hba_19334"/>
    <property type="gene ID" value="Hba_19334"/>
</dbReference>
<accession>A0A1I7XPD1</accession>
<dbReference type="Proteomes" id="UP000095283">
    <property type="component" value="Unplaced"/>
</dbReference>
<name>A0A1I7XPD1_HETBA</name>
<sequence>MGEQNTLYTCDPSSTCSAMGLRNNCTKVDNTVTTCCCDSDSCIDPTLNPPRMPGNNLRCYTGIDTTYNNSRTDIGVDINGTFLQDAQYGFHVLNCSLDTKETMKYLFVQ</sequence>
<organism evidence="1 2">
    <name type="scientific">Heterorhabditis bacteriophora</name>
    <name type="common">Entomopathogenic nematode worm</name>
    <dbReference type="NCBI Taxonomy" id="37862"/>
    <lineage>
        <taxon>Eukaryota</taxon>
        <taxon>Metazoa</taxon>
        <taxon>Ecdysozoa</taxon>
        <taxon>Nematoda</taxon>
        <taxon>Chromadorea</taxon>
        <taxon>Rhabditida</taxon>
        <taxon>Rhabditina</taxon>
        <taxon>Rhabditomorpha</taxon>
        <taxon>Strongyloidea</taxon>
        <taxon>Heterorhabditidae</taxon>
        <taxon>Heterorhabditis</taxon>
    </lineage>
</organism>